<proteinExistence type="predicted"/>
<accession>A0A9X2MNV8</accession>
<comment type="caution">
    <text evidence="1">The sequence shown here is derived from an EMBL/GenBank/DDBJ whole genome shotgun (WGS) entry which is preliminary data.</text>
</comment>
<sequence length="69" mass="8035">MEFRLDLIETKIEFFEASNLKSLEEQIGKAIEVNKALMLDVHAVSHQAVFDPRSEKMRYSAVVHFKLKK</sequence>
<dbReference type="AlphaFoldDB" id="A0A9X2MNV8"/>
<organism evidence="1 2">
    <name type="scientific">Paenibacillus soyae</name>
    <dbReference type="NCBI Taxonomy" id="2969249"/>
    <lineage>
        <taxon>Bacteria</taxon>
        <taxon>Bacillati</taxon>
        <taxon>Bacillota</taxon>
        <taxon>Bacilli</taxon>
        <taxon>Bacillales</taxon>
        <taxon>Paenibacillaceae</taxon>
        <taxon>Paenibacillus</taxon>
    </lineage>
</organism>
<dbReference type="InterPro" id="IPR019686">
    <property type="entry name" value="DUF2536"/>
</dbReference>
<dbReference type="Proteomes" id="UP001141950">
    <property type="component" value="Unassembled WGS sequence"/>
</dbReference>
<protein>
    <submittedName>
        <fullName evidence="1">YrzA family protein</fullName>
    </submittedName>
</protein>
<reference evidence="1" key="1">
    <citation type="submission" date="2022-08" db="EMBL/GenBank/DDBJ databases">
        <title>The genomic sequence of strain Paenibacillus sp. SCIV0701.</title>
        <authorList>
            <person name="Zhao H."/>
        </authorList>
    </citation>
    <scope>NUCLEOTIDE SEQUENCE</scope>
    <source>
        <strain evidence="1">SCIV0701</strain>
    </source>
</reference>
<gene>
    <name evidence="1" type="ORF">NQZ67_07575</name>
</gene>
<keyword evidence="2" id="KW-1185">Reference proteome</keyword>
<evidence type="ECO:0000313" key="2">
    <source>
        <dbReference type="Proteomes" id="UP001141950"/>
    </source>
</evidence>
<evidence type="ECO:0000313" key="1">
    <source>
        <dbReference type="EMBL" id="MCR2803740.1"/>
    </source>
</evidence>
<dbReference type="Pfam" id="PF10750">
    <property type="entry name" value="DUF2536"/>
    <property type="match status" value="1"/>
</dbReference>
<dbReference type="EMBL" id="JANIPJ010000004">
    <property type="protein sequence ID" value="MCR2803740.1"/>
    <property type="molecule type" value="Genomic_DNA"/>
</dbReference>
<name>A0A9X2MNV8_9BACL</name>
<dbReference type="RefSeq" id="WP_257444292.1">
    <property type="nucleotide sequence ID" value="NZ_JANIPJ010000004.1"/>
</dbReference>